<reference evidence="1" key="1">
    <citation type="journal article" date="2014" name="Front. Microbiol.">
        <title>High frequency of phylogenetically diverse reductive dehalogenase-homologous genes in deep subseafloor sedimentary metagenomes.</title>
        <authorList>
            <person name="Kawai M."/>
            <person name="Futagami T."/>
            <person name="Toyoda A."/>
            <person name="Takaki Y."/>
            <person name="Nishi S."/>
            <person name="Hori S."/>
            <person name="Arai W."/>
            <person name="Tsubouchi T."/>
            <person name="Morono Y."/>
            <person name="Uchiyama I."/>
            <person name="Ito T."/>
            <person name="Fujiyama A."/>
            <person name="Inagaki F."/>
            <person name="Takami H."/>
        </authorList>
    </citation>
    <scope>NUCLEOTIDE SEQUENCE</scope>
    <source>
        <strain evidence="1">Expedition CK06-06</strain>
    </source>
</reference>
<dbReference type="AlphaFoldDB" id="X1HYM2"/>
<accession>X1HYM2</accession>
<sequence length="43" mass="4972">CYFLSGKCLSGETVSQEYKDKMKEGNNFVFTILKKLKEIQVSH</sequence>
<protein>
    <submittedName>
        <fullName evidence="1">Uncharacterized protein</fullName>
    </submittedName>
</protein>
<feature type="non-terminal residue" evidence="1">
    <location>
        <position position="1"/>
    </location>
</feature>
<evidence type="ECO:0000313" key="1">
    <source>
        <dbReference type="EMBL" id="GAH58924.1"/>
    </source>
</evidence>
<organism evidence="1">
    <name type="scientific">marine sediment metagenome</name>
    <dbReference type="NCBI Taxonomy" id="412755"/>
    <lineage>
        <taxon>unclassified sequences</taxon>
        <taxon>metagenomes</taxon>
        <taxon>ecological metagenomes</taxon>
    </lineage>
</organism>
<name>X1HYM2_9ZZZZ</name>
<proteinExistence type="predicted"/>
<comment type="caution">
    <text evidence="1">The sequence shown here is derived from an EMBL/GenBank/DDBJ whole genome shotgun (WGS) entry which is preliminary data.</text>
</comment>
<gene>
    <name evidence="1" type="ORF">S03H2_38788</name>
</gene>
<dbReference type="EMBL" id="BARU01023935">
    <property type="protein sequence ID" value="GAH58924.1"/>
    <property type="molecule type" value="Genomic_DNA"/>
</dbReference>